<dbReference type="Proteomes" id="UP000595254">
    <property type="component" value="Chromosome"/>
</dbReference>
<dbReference type="EMBL" id="CP068053">
    <property type="protein sequence ID" value="QQT01317.1"/>
    <property type="molecule type" value="Genomic_DNA"/>
</dbReference>
<keyword evidence="3" id="KW-1185">Reference proteome</keyword>
<dbReference type="AlphaFoldDB" id="A0A974S146"/>
<dbReference type="InterPro" id="IPR015797">
    <property type="entry name" value="NUDIX_hydrolase-like_dom_sf"/>
</dbReference>
<feature type="domain" description="Nudix hydrolase" evidence="1">
    <location>
        <begin position="27"/>
        <end position="156"/>
    </location>
</feature>
<gene>
    <name evidence="2" type="ORF">I6J18_05430</name>
</gene>
<sequence>MTTTYVKWGQSRIKLTWEKNSILPQNHIITSVHGFCFQDDQLLLVFNHRGWDFPGGHMETGETPEKCFKREALEEGYVEGDCIVLGYIIVDHSENPLWTANSPYPKIGFQVFYKMNITKLLPFEGEYESAQRMFISPYDVSSTYHEWNSLYQEILNCALD</sequence>
<evidence type="ECO:0000313" key="2">
    <source>
        <dbReference type="EMBL" id="QQT01317.1"/>
    </source>
</evidence>
<protein>
    <submittedName>
        <fullName evidence="2">NUDIX domain-containing protein</fullName>
    </submittedName>
</protein>
<dbReference type="RefSeq" id="WP_040373914.1">
    <property type="nucleotide sequence ID" value="NZ_CP068053.1"/>
</dbReference>
<name>A0A974S146_PERPY</name>
<accession>A0A974S146</accession>
<dbReference type="SUPFAM" id="SSF55811">
    <property type="entry name" value="Nudix"/>
    <property type="match status" value="1"/>
</dbReference>
<dbReference type="Gene3D" id="3.90.79.10">
    <property type="entry name" value="Nucleoside Triphosphate Pyrophosphohydrolase"/>
    <property type="match status" value="1"/>
</dbReference>
<organism evidence="2 3">
    <name type="scientific">Peribacillus psychrosaccharolyticus</name>
    <name type="common">Bacillus psychrosaccharolyticus</name>
    <dbReference type="NCBI Taxonomy" id="1407"/>
    <lineage>
        <taxon>Bacteria</taxon>
        <taxon>Bacillati</taxon>
        <taxon>Bacillota</taxon>
        <taxon>Bacilli</taxon>
        <taxon>Bacillales</taxon>
        <taxon>Bacillaceae</taxon>
        <taxon>Peribacillus</taxon>
    </lineage>
</organism>
<dbReference type="PROSITE" id="PS51462">
    <property type="entry name" value="NUDIX"/>
    <property type="match status" value="1"/>
</dbReference>
<dbReference type="KEGG" id="ppsr:I6J18_05430"/>
<dbReference type="CDD" id="cd02883">
    <property type="entry name" value="NUDIX_Hydrolase"/>
    <property type="match status" value="1"/>
</dbReference>
<reference evidence="2 3" key="1">
    <citation type="submission" date="2021-01" db="EMBL/GenBank/DDBJ databases">
        <title>FDA dAtabase for Regulatory Grade micrObial Sequences (FDA-ARGOS): Supporting development and validation of Infectious Disease Dx tests.</title>
        <authorList>
            <person name="Nelson B."/>
            <person name="Plummer A."/>
            <person name="Tallon L."/>
            <person name="Sadzewicz L."/>
            <person name="Zhao X."/>
            <person name="Boylan J."/>
            <person name="Ott S."/>
            <person name="Bowen H."/>
            <person name="Vavikolanu K."/>
            <person name="Mehta A."/>
            <person name="Aluvathingal J."/>
            <person name="Nadendla S."/>
            <person name="Myers T."/>
            <person name="Yan Y."/>
            <person name="Sichtig H."/>
        </authorList>
    </citation>
    <scope>NUCLEOTIDE SEQUENCE [LARGE SCALE GENOMIC DNA]</scope>
    <source>
        <strain evidence="2 3">FDAARGOS_1161</strain>
    </source>
</reference>
<proteinExistence type="predicted"/>
<dbReference type="InterPro" id="IPR000086">
    <property type="entry name" value="NUDIX_hydrolase_dom"/>
</dbReference>
<dbReference type="Pfam" id="PF00293">
    <property type="entry name" value="NUDIX"/>
    <property type="match status" value="1"/>
</dbReference>
<evidence type="ECO:0000313" key="3">
    <source>
        <dbReference type="Proteomes" id="UP000595254"/>
    </source>
</evidence>
<evidence type="ECO:0000259" key="1">
    <source>
        <dbReference type="PROSITE" id="PS51462"/>
    </source>
</evidence>